<proteinExistence type="predicted"/>
<keyword evidence="1" id="KW-0496">Mitochondrion</keyword>
<dbReference type="RefSeq" id="YP_008082045.1">
    <property type="nucleotide sequence ID" value="NC_021436.1"/>
</dbReference>
<accession>N0A598</accession>
<dbReference type="EMBL" id="KC352446">
    <property type="protein sequence ID" value="AGK45422.1"/>
    <property type="molecule type" value="Genomic_DNA"/>
</dbReference>
<reference evidence="1" key="1">
    <citation type="submission" date="2012-12" db="EMBL/GenBank/DDBJ databases">
        <authorList>
            <person name="Pakala S."/>
            <person name="Fedorova N."/>
            <person name="Joardar V."/>
            <person name="Shabalina S."/>
            <person name="Hostetler J."/>
            <person name="Pakala S."/>
            <person name="Zafar N."/>
            <person name="Nierman W."/>
            <person name="Cubeta M."/>
        </authorList>
    </citation>
    <scope>NUCLEOTIDE SEQUENCE</scope>
    <source>
        <strain evidence="1">AG3 Rhs1AP</strain>
    </source>
</reference>
<geneLocation type="mitochondrion" evidence="1"/>
<organism evidence="1">
    <name type="scientific">Rhizoctonia solani</name>
    <dbReference type="NCBI Taxonomy" id="456999"/>
    <lineage>
        <taxon>Eukaryota</taxon>
        <taxon>Fungi</taxon>
        <taxon>Dikarya</taxon>
        <taxon>Basidiomycota</taxon>
        <taxon>Agaricomycotina</taxon>
        <taxon>Agaricomycetes</taxon>
        <taxon>Cantharellales</taxon>
        <taxon>Ceratobasidiaceae</taxon>
        <taxon>Rhizoctonia</taxon>
    </lineage>
</organism>
<reference evidence="1" key="2">
    <citation type="journal article" date="2014" name="FEMS Microbiol. Lett.">
        <title>Mobile elements and mitochondrial genome expansion in the soil fungus and potato pathogen Rhizoctonia solani AG-3.</title>
        <authorList>
            <person name="Losada L."/>
            <person name="Pakala S.B."/>
            <person name="Fedorova N.D."/>
            <person name="Joardar V."/>
            <person name="Shabalina S.A."/>
            <person name="Hostetler J."/>
            <person name="Pakala S.M."/>
            <person name="Zafar N."/>
            <person name="Thomas E."/>
            <person name="Rodriguez-Carres M."/>
            <person name="Dean R."/>
            <person name="Vilgalys R."/>
            <person name="Nierman W.C."/>
            <person name="Cubeta M.A."/>
        </authorList>
    </citation>
    <scope>NUCLEOTIDE SEQUENCE</scope>
    <source>
        <strain evidence="1">AG3 Rhs1AP</strain>
    </source>
</reference>
<sequence length="81" mass="9228">MIFLNLKNSASQNLWFFYAKICMGHTALAVWSSTNFALRFSGAEINDKLPPSSNRDRSSHNNIKNIIVEASRLLTLHWKCS</sequence>
<name>N0A598_9AGAM</name>
<dbReference type="GeneID" id="16029550"/>
<dbReference type="AlphaFoldDB" id="N0A598"/>
<protein>
    <submittedName>
        <fullName evidence="1">Uncharacterized protein</fullName>
    </submittedName>
</protein>
<gene>
    <name evidence="1" type="ORF">RSOL_m01070</name>
</gene>
<evidence type="ECO:0000313" key="1">
    <source>
        <dbReference type="EMBL" id="AGK45422.1"/>
    </source>
</evidence>